<feature type="region of interest" description="Disordered" evidence="6">
    <location>
        <begin position="1337"/>
        <end position="1383"/>
    </location>
</feature>
<evidence type="ECO:0000256" key="5">
    <source>
        <dbReference type="PIRNR" id="PIRNR006743"/>
    </source>
</evidence>
<evidence type="ECO:0000259" key="11">
    <source>
        <dbReference type="Pfam" id="PF18334"/>
    </source>
</evidence>
<comment type="caution">
    <text evidence="12">The sequence shown here is derived from an EMBL/GenBank/DDBJ whole genome shotgun (WGS) entry which is preliminary data.</text>
</comment>
<feature type="domain" description="Xrn1 helical" evidence="8">
    <location>
        <begin position="276"/>
        <end position="679"/>
    </location>
</feature>
<keyword evidence="1 5" id="KW-0540">Nuclease</keyword>
<dbReference type="Gene3D" id="2.30.30.750">
    <property type="match status" value="1"/>
</dbReference>
<evidence type="ECO:0000313" key="12">
    <source>
        <dbReference type="EMBL" id="KAL2889544.1"/>
    </source>
</evidence>
<dbReference type="Pfam" id="PF03159">
    <property type="entry name" value="XRN_N"/>
    <property type="match status" value="1"/>
</dbReference>
<feature type="domain" description="5'-3' exoribonuclease 1 SH3-like" evidence="9">
    <location>
        <begin position="1234"/>
        <end position="1304"/>
    </location>
</feature>
<dbReference type="InterPro" id="IPR047008">
    <property type="entry name" value="XRN1_SH3_sf"/>
</dbReference>
<evidence type="ECO:0000256" key="4">
    <source>
        <dbReference type="ARBA" id="ARBA00038299"/>
    </source>
</evidence>
<dbReference type="InterPro" id="IPR041106">
    <property type="entry name" value="XRN1_D2_D3"/>
</dbReference>
<evidence type="ECO:0000256" key="3">
    <source>
        <dbReference type="ARBA" id="ARBA00022839"/>
    </source>
</evidence>
<dbReference type="InterPro" id="IPR041412">
    <property type="entry name" value="Xrn1_helical"/>
</dbReference>
<evidence type="ECO:0000313" key="13">
    <source>
        <dbReference type="Proteomes" id="UP001610728"/>
    </source>
</evidence>
<feature type="domain" description="Exoribonuclease Xrn1 D2/D3" evidence="11">
    <location>
        <begin position="919"/>
        <end position="1136"/>
    </location>
</feature>
<dbReference type="InterPro" id="IPR014722">
    <property type="entry name" value="Rib_uL2_dom2"/>
</dbReference>
<feature type="compositionally biased region" description="Gly residues" evidence="6">
    <location>
        <begin position="1362"/>
        <end position="1379"/>
    </location>
</feature>
<comment type="function">
    <text evidence="5">Multifunctional protein that exhibits several independent functions at different levels of the cellular processes. 5'-3' exonuclease component of the nonsense-mediated mRNA decay (NMD) which is a highly conserved mRNA degradation pathway, an RNA surveillance system whose role is to identify and rid cells of mRNA with premature termination codons and thus prevents accumulation of potentially harmful truncated proteins.</text>
</comment>
<reference evidence="12 13" key="1">
    <citation type="submission" date="2020-05" db="EMBL/GenBank/DDBJ databases">
        <title>Ceratocystis lukuohia genome.</title>
        <authorList>
            <person name="Harrington T.C."/>
            <person name="Kim K."/>
            <person name="Mayers C.G."/>
        </authorList>
    </citation>
    <scope>NUCLEOTIDE SEQUENCE [LARGE SCALE GENOMIC DNA]</scope>
    <source>
        <strain evidence="12 13">C4212</strain>
    </source>
</reference>
<keyword evidence="13" id="KW-1185">Reference proteome</keyword>
<keyword evidence="5" id="KW-0694">RNA-binding</keyword>
<protein>
    <recommendedName>
        <fullName evidence="5">5'-3' exoribonuclease 1</fullName>
        <ecNumber evidence="5">3.1.13.-</ecNumber>
    </recommendedName>
</protein>
<feature type="domain" description="5'-3' exoribonuclease 1 D1" evidence="10">
    <location>
        <begin position="728"/>
        <end position="915"/>
    </location>
</feature>
<dbReference type="EC" id="3.1.13.-" evidence="5"/>
<name>A0ABR4MMN2_9PEZI</name>
<gene>
    <name evidence="12" type="ORF">HOO65_020086</name>
</gene>
<feature type="domain" description="Xrn1 N-terminal" evidence="7">
    <location>
        <begin position="1"/>
        <end position="228"/>
    </location>
</feature>
<accession>A0ABR4MMN2</accession>
<dbReference type="PANTHER" id="PTHR12341">
    <property type="entry name" value="5'-&gt;3' EXORIBONUCLEASE"/>
    <property type="match status" value="1"/>
</dbReference>
<evidence type="ECO:0000256" key="1">
    <source>
        <dbReference type="ARBA" id="ARBA00022722"/>
    </source>
</evidence>
<dbReference type="GeneID" id="98115719"/>
<dbReference type="Gene3D" id="2.30.30.30">
    <property type="match status" value="1"/>
</dbReference>
<sequence>MGVPKFFRWISERYPPISQLIAENRIPEFDCLYLDMNGIIHNCTHKDAGEDATFRLTEEEMFLRIFSYIEHLFSKIKPKNMFFMAIDGVAPRAKMNQQRARRFRTALDAENAREEAIKKGVEMPKEPAFDSNCITPGTEFMQKLSNQLKYFVNKKISEDSDWQRCDVVLSGHEVPGEGEHKIMEYIRNAKAQPGYNPNMRHCLYGLDADLIMLGLLSHDPHFCLLREEVTFGRASKNKSTELERQNFYLLHLCIVREYLELEFRELAAPGALTFDFDLERVIDDFILMAFFVGNDFLPNLPRLHINEGALASMFRLYKQVLPKCDGYINEDGVINIPRLVKLVEELAKDEKGHFEDDVSNESWFQSKKMEESLGVGAKPNAGRRKAKQSSIVITRAQSELWKQRIKPYVQSRSKIPLNLGDSLPEADRKFVQDVADKLHMPWSTKENDKETRDLIMEFPPQAEDDDEKSDEEEEGSVAVYRVIKQYDSAKVIDPIKENAAIAFEDIYKKKFQAWKTKYYLEKFKEWTPDNYETDLTALCENYVQGLQWVLYYYYRGIASWPWFYQYHYSPLTSDIVKGINANLNFKKGAPFLPFEQLMGVLPDRSKSIVPSVYWPLMTDPKSPIIDFYPRDFELDMNGKKMEWEAVVKIPFIDEERLLSAMAPINETLPSEEAARNTFGVALKFSYSAKVNFVYPSSMPGHFSDIATCHCVENIFDLPSIEGLKLHAGLMPGAKIKAGALAGFPSLYSLPCSGVLVEGYGVNVFQSDSRNPSMIITLTDADNATKIEANKTKLGKRCFVGYPFLQEARIVQVSDEMFDYRLGPNGEIKQYNHSDRQISEWSREASYIENWNSKRMGFEIGSVETLVKVEMLKGLVKTEKGAMVKEYAENLGVRSVYAAQTIVDEVCEEDERFIEKEALPIEEEFPVGSKGFFLGEYSYGQPLAITGYNATKANIRLSVKDKEPEFTQKIILDHTSHNRYTPAYAVARNLGINPLLLSRITSSYQIETVGGLRVNLGLNLKFEGKRQKVLGYSRKSTTGWEFSHVALDLITQYMISFPDFFAQASRHATSSDVTADQLWPDKETAQARVKEIVAWLKGVGIQKLNRVPLDAEQLDSNLVTVLADAGADLHARTEAQAEAALQAKAKAAAEAKATSEAKPTASNGTQDKDESAEAPTDTSTNDGINAKANVNDTAGTVSASKKPTASSAPGVRLMQNVPRNAILKSIDAEATLSNQKFQLGDRVVFVASSGKVPLNYRGTVVGISRTATAVLLDVVWDVAFMGGTNLDDRCPGFRGQTVASWSVLNLTNKQLVFGSKAAGSRNPAAGISLKGSDASGVAQYKDAPMPPALSGGWKSAVSNQNGNGRGSARGGARGGRGRGGSNKEPQILHSSLVYRHHPDSEQNGRGSGGSGNNNNNNNNFNSGRGRGRGGFWGGFTNNGSDSQQSYNAVPPPNLDDTPRGSRGGSRNRGRGGRGGRGNGNRGGRGGRGGAGAPAAASN</sequence>
<dbReference type="Pfam" id="PF18129">
    <property type="entry name" value="SH3_12"/>
    <property type="match status" value="1"/>
</dbReference>
<dbReference type="Gene3D" id="2.170.260.40">
    <property type="match status" value="1"/>
</dbReference>
<dbReference type="InterPro" id="IPR027073">
    <property type="entry name" value="5_3_exoribonuclease"/>
</dbReference>
<dbReference type="RefSeq" id="XP_070860724.1">
    <property type="nucleotide sequence ID" value="XM_071006274.1"/>
</dbReference>
<comment type="subcellular location">
    <subcellularLocation>
        <location evidence="5">Cytoplasm</location>
    </subcellularLocation>
</comment>
<evidence type="ECO:0000259" key="10">
    <source>
        <dbReference type="Pfam" id="PF18332"/>
    </source>
</evidence>
<proteinExistence type="inferred from homology"/>
<dbReference type="InterPro" id="IPR041385">
    <property type="entry name" value="SH3_12"/>
</dbReference>
<evidence type="ECO:0000259" key="8">
    <source>
        <dbReference type="Pfam" id="PF17846"/>
    </source>
</evidence>
<feature type="region of interest" description="Disordered" evidence="6">
    <location>
        <begin position="1396"/>
        <end position="1497"/>
    </location>
</feature>
<dbReference type="InterPro" id="IPR047007">
    <property type="entry name" value="XRN1_D1_sf"/>
</dbReference>
<dbReference type="CDD" id="cd18673">
    <property type="entry name" value="PIN_XRN1-2-like"/>
    <property type="match status" value="1"/>
</dbReference>
<feature type="region of interest" description="Disordered" evidence="6">
    <location>
        <begin position="1149"/>
        <end position="1211"/>
    </location>
</feature>
<dbReference type="Gene3D" id="1.25.40.1050">
    <property type="match status" value="1"/>
</dbReference>
<dbReference type="Pfam" id="PF18334">
    <property type="entry name" value="XRN1_D2_D3"/>
    <property type="match status" value="1"/>
</dbReference>
<keyword evidence="5" id="KW-0866">Nonsense-mediated mRNA decay</keyword>
<comment type="similarity">
    <text evidence="4 5">Belongs to the 5'-3' exonuclease family.</text>
</comment>
<organism evidence="12 13">
    <name type="scientific">Ceratocystis lukuohia</name>
    <dbReference type="NCBI Taxonomy" id="2019550"/>
    <lineage>
        <taxon>Eukaryota</taxon>
        <taxon>Fungi</taxon>
        <taxon>Dikarya</taxon>
        <taxon>Ascomycota</taxon>
        <taxon>Pezizomycotina</taxon>
        <taxon>Sordariomycetes</taxon>
        <taxon>Hypocreomycetidae</taxon>
        <taxon>Microascales</taxon>
        <taxon>Ceratocystidaceae</taxon>
        <taxon>Ceratocystis</taxon>
    </lineage>
</organism>
<feature type="compositionally biased region" description="Low complexity" evidence="6">
    <location>
        <begin position="1197"/>
        <end position="1208"/>
    </location>
</feature>
<feature type="compositionally biased region" description="Gly residues" evidence="6">
    <location>
        <begin position="1473"/>
        <end position="1490"/>
    </location>
</feature>
<evidence type="ECO:0000256" key="2">
    <source>
        <dbReference type="ARBA" id="ARBA00022801"/>
    </source>
</evidence>
<dbReference type="InterPro" id="IPR016494">
    <property type="entry name" value="5_3_exoribonuclease_1"/>
</dbReference>
<dbReference type="Proteomes" id="UP001610728">
    <property type="component" value="Unassembled WGS sequence"/>
</dbReference>
<keyword evidence="2 5" id="KW-0378">Hydrolase</keyword>
<dbReference type="PANTHER" id="PTHR12341:SF7">
    <property type="entry name" value="5'-3' EXORIBONUCLEASE 1"/>
    <property type="match status" value="1"/>
</dbReference>
<evidence type="ECO:0000259" key="9">
    <source>
        <dbReference type="Pfam" id="PF18129"/>
    </source>
</evidence>
<dbReference type="PIRSF" id="PIRSF006743">
    <property type="entry name" value="Exonuclease_Xnr1"/>
    <property type="match status" value="1"/>
</dbReference>
<feature type="compositionally biased region" description="Low complexity" evidence="6">
    <location>
        <begin position="1411"/>
        <end position="1422"/>
    </location>
</feature>
<dbReference type="Pfam" id="PF18332">
    <property type="entry name" value="XRN1_D1"/>
    <property type="match status" value="1"/>
</dbReference>
<dbReference type="EMBL" id="JABSNW010000002">
    <property type="protein sequence ID" value="KAL2889544.1"/>
    <property type="molecule type" value="Genomic_DNA"/>
</dbReference>
<evidence type="ECO:0000259" key="7">
    <source>
        <dbReference type="Pfam" id="PF03159"/>
    </source>
</evidence>
<evidence type="ECO:0000256" key="6">
    <source>
        <dbReference type="SAM" id="MobiDB-lite"/>
    </source>
</evidence>
<dbReference type="InterPro" id="IPR004859">
    <property type="entry name" value="Xrn1_N"/>
</dbReference>
<dbReference type="InterPro" id="IPR040992">
    <property type="entry name" value="XRN1_D1"/>
</dbReference>
<dbReference type="Pfam" id="PF17846">
    <property type="entry name" value="XRN_M"/>
    <property type="match status" value="1"/>
</dbReference>
<keyword evidence="3 5" id="KW-0269">Exonuclease</keyword>
<keyword evidence="5" id="KW-0963">Cytoplasm</keyword>
<feature type="compositionally biased region" description="Polar residues" evidence="6">
    <location>
        <begin position="1175"/>
        <end position="1196"/>
    </location>
</feature>
<dbReference type="Gene3D" id="3.40.50.12390">
    <property type="match status" value="2"/>
</dbReference>